<evidence type="ECO:0000313" key="3">
    <source>
        <dbReference type="EMBL" id="MBA1376021.1"/>
    </source>
</evidence>
<feature type="compositionally biased region" description="Low complexity" evidence="1">
    <location>
        <begin position="489"/>
        <end position="514"/>
    </location>
</feature>
<comment type="caution">
    <text evidence="3">The sequence shown here is derived from an EMBL/GenBank/DDBJ whole genome shotgun (WGS) entry which is preliminary data.</text>
</comment>
<organism evidence="3 4">
    <name type="scientific">Sphingomonas ursincola</name>
    <dbReference type="NCBI Taxonomy" id="56361"/>
    <lineage>
        <taxon>Bacteria</taxon>
        <taxon>Pseudomonadati</taxon>
        <taxon>Pseudomonadota</taxon>
        <taxon>Alphaproteobacteria</taxon>
        <taxon>Sphingomonadales</taxon>
        <taxon>Sphingomonadaceae</taxon>
        <taxon>Sphingomonas</taxon>
    </lineage>
</organism>
<dbReference type="EMBL" id="VDES01000004">
    <property type="protein sequence ID" value="MBA1376021.1"/>
    <property type="molecule type" value="Genomic_DNA"/>
</dbReference>
<evidence type="ECO:0000256" key="1">
    <source>
        <dbReference type="SAM" id="MobiDB-lite"/>
    </source>
</evidence>
<accession>A0A7V8RGJ2</accession>
<dbReference type="Proteomes" id="UP000589292">
    <property type="component" value="Unassembled WGS sequence"/>
</dbReference>
<feature type="region of interest" description="Disordered" evidence="1">
    <location>
        <begin position="747"/>
        <end position="803"/>
    </location>
</feature>
<sequence length="803" mass="80901">MSQDMMQALSGSSLLSLSIGTLPAVKPGMNLDANPFASQLALMTGTDGSVAGMIAPVAVAQGAGEGAFAATLADLGEPAPVAPPSGEPVRVTLPEAARPAVALQAPVVVALPEEASASQLIEAALSGAATITQAPRAHDLPHTAPTVTLPMEDTEAEALPEQASAQSALTVQPLPHASEVPHLRNLIRADAPMPIRAQIQGEAETGTDIAAPATPVAVRLREHGESADKPAAGETMPLQAPVIAVAPAAPRPEAPVTDLETTGIAADASLEAPRHAAAPKVADQPKAVPVAHSAAAPQVAATPLQPADKAAAIVSPQIQSAQPMVDPAIAAQPQLAASLVAPNVEASPVTPSADIAQPEPVASAGARPDPTQQAPHVRKAKIMRETVEPVQSHGPDAPIVQPIATAAAAPAAPVAAEPAAIAATSPAAPQRTVTDRAPVSAPVSHAEPGAAPIAPRSLEAPPAAQPVMAQAPVAAVAAQPVAEAAPVVGETPAAGDGPPAAAAQPLAAGTPATARPLPNAAAPIEPRQQPAAPQVTVPTATAPDASRVAQAAPMAMAAPAQPQASRPQTSTPVRRALDAVVPTPRSADLRSAMMERAEMSIESATSSLAAEPAAPTVTEAVPPAWAAALNAVNAPVQQASGSVAPQAAAQAQLPVHNLAFDAGFVAGIESQIAKLADGGQMVKIQVMPEHLGRIDIEMLAGPDRDQVRIVTEHDAVRDTLVSSQHRLEQDLRSNGQRNAEVTVELRQQSPGTQNGSAQQQQQRGQSGAESASARDAAQRQPSADQTSDANPAPRRPRGNVRYA</sequence>
<dbReference type="Gene3D" id="3.30.750.140">
    <property type="match status" value="1"/>
</dbReference>
<dbReference type="Pfam" id="PF02120">
    <property type="entry name" value="Flg_hook"/>
    <property type="match status" value="1"/>
</dbReference>
<evidence type="ECO:0000259" key="2">
    <source>
        <dbReference type="Pfam" id="PF02120"/>
    </source>
</evidence>
<dbReference type="InterPro" id="IPR038610">
    <property type="entry name" value="FliK-like_C_sf"/>
</dbReference>
<dbReference type="RefSeq" id="WP_181268447.1">
    <property type="nucleotide sequence ID" value="NZ_VDES01000004.1"/>
</dbReference>
<feature type="compositionally biased region" description="Polar residues" evidence="1">
    <location>
        <begin position="779"/>
        <end position="789"/>
    </location>
</feature>
<keyword evidence="4" id="KW-1185">Reference proteome</keyword>
<feature type="compositionally biased region" description="Basic residues" evidence="1">
    <location>
        <begin position="794"/>
        <end position="803"/>
    </location>
</feature>
<protein>
    <recommendedName>
        <fullName evidence="2">Flagellar hook-length control protein-like C-terminal domain-containing protein</fullName>
    </recommendedName>
</protein>
<evidence type="ECO:0000313" key="4">
    <source>
        <dbReference type="Proteomes" id="UP000589292"/>
    </source>
</evidence>
<dbReference type="InterPro" id="IPR021136">
    <property type="entry name" value="Flagellar_hook_control-like_C"/>
</dbReference>
<dbReference type="AlphaFoldDB" id="A0A7V8RGJ2"/>
<feature type="compositionally biased region" description="Low complexity" evidence="1">
    <location>
        <begin position="751"/>
        <end position="773"/>
    </location>
</feature>
<feature type="region of interest" description="Disordered" evidence="1">
    <location>
        <begin position="423"/>
        <end position="457"/>
    </location>
</feature>
<feature type="domain" description="Flagellar hook-length control protein-like C-terminal" evidence="2">
    <location>
        <begin position="671"/>
        <end position="749"/>
    </location>
</feature>
<feature type="region of interest" description="Disordered" evidence="1">
    <location>
        <begin position="348"/>
        <end position="377"/>
    </location>
</feature>
<feature type="region of interest" description="Disordered" evidence="1">
    <location>
        <begin position="489"/>
        <end position="579"/>
    </location>
</feature>
<reference evidence="3 4" key="1">
    <citation type="journal article" date="1994" name="Int. J. Syst. Bacteriol.">
        <title>Phylogenetic positions of novel aerobic, bacteriochlorophyll a-containing bacteria and description of Roseococcus thiosulfatophilus gen. nov., sp. nov., Erythromicrobium ramosum gen. nov., sp. nov., and Erythrobacter litoralis sp. nov.</title>
        <authorList>
            <person name="Yurkov V."/>
            <person name="Stackebrandt E."/>
            <person name="Holmes A."/>
            <person name="Fuerst J.A."/>
            <person name="Hugenholtz P."/>
            <person name="Golecki J."/>
            <person name="Gad'on N."/>
            <person name="Gorlenko V.M."/>
            <person name="Kompantseva E.I."/>
            <person name="Drews G."/>
        </authorList>
    </citation>
    <scope>NUCLEOTIDE SEQUENCE [LARGE SCALE GENOMIC DNA]</scope>
    <source>
        <strain evidence="3 4">KR-99</strain>
    </source>
</reference>
<feature type="compositionally biased region" description="Low complexity" evidence="1">
    <location>
        <begin position="528"/>
        <end position="564"/>
    </location>
</feature>
<gene>
    <name evidence="3" type="ORF">FG486_16890</name>
</gene>
<proteinExistence type="predicted"/>
<dbReference type="CDD" id="cd17470">
    <property type="entry name" value="T3SS_Flik_C"/>
    <property type="match status" value="1"/>
</dbReference>
<name>A0A7V8RGJ2_9SPHN</name>